<dbReference type="Proteomes" id="UP000507470">
    <property type="component" value="Unassembled WGS sequence"/>
</dbReference>
<dbReference type="EMBL" id="CACVKT020001943">
    <property type="protein sequence ID" value="CAC5373707.1"/>
    <property type="molecule type" value="Genomic_DNA"/>
</dbReference>
<protein>
    <submittedName>
        <fullName evidence="1">Uncharacterized protein</fullName>
    </submittedName>
</protein>
<proteinExistence type="predicted"/>
<keyword evidence="2" id="KW-1185">Reference proteome</keyword>
<organism evidence="1 2">
    <name type="scientific">Mytilus coruscus</name>
    <name type="common">Sea mussel</name>
    <dbReference type="NCBI Taxonomy" id="42192"/>
    <lineage>
        <taxon>Eukaryota</taxon>
        <taxon>Metazoa</taxon>
        <taxon>Spiralia</taxon>
        <taxon>Lophotrochozoa</taxon>
        <taxon>Mollusca</taxon>
        <taxon>Bivalvia</taxon>
        <taxon>Autobranchia</taxon>
        <taxon>Pteriomorphia</taxon>
        <taxon>Mytilida</taxon>
        <taxon>Mytiloidea</taxon>
        <taxon>Mytilidae</taxon>
        <taxon>Mytilinae</taxon>
        <taxon>Mytilus</taxon>
    </lineage>
</organism>
<reference evidence="1 2" key="1">
    <citation type="submission" date="2020-06" db="EMBL/GenBank/DDBJ databases">
        <authorList>
            <person name="Li R."/>
            <person name="Bekaert M."/>
        </authorList>
    </citation>
    <scope>NUCLEOTIDE SEQUENCE [LARGE SCALE GENOMIC DNA]</scope>
    <source>
        <strain evidence="2">wild</strain>
    </source>
</reference>
<dbReference type="AlphaFoldDB" id="A0A6J8AT77"/>
<evidence type="ECO:0000313" key="1">
    <source>
        <dbReference type="EMBL" id="CAC5373707.1"/>
    </source>
</evidence>
<accession>A0A6J8AT77</accession>
<evidence type="ECO:0000313" key="2">
    <source>
        <dbReference type="Proteomes" id="UP000507470"/>
    </source>
</evidence>
<sequence>MILWDAVVITPVPQPHLSNLIEKEKEYNGISQRYANGDNKKHKLPCRKLVQDHEETTLYEAKKTPWIYDAFSKSDFLSSQSRGVVYSSFMGNAVNPSVQEAGKKNTAKLSELASPSDKKSKVKNYRGADDLETQCSNTITGVHCKAVEFNKFIAD</sequence>
<gene>
    <name evidence="1" type="ORF">MCOR_11365</name>
</gene>
<name>A0A6J8AT77_MYTCO</name>